<dbReference type="EMBL" id="CABL01000005">
    <property type="protein sequence ID" value="CBH75008.1"/>
    <property type="molecule type" value="Genomic_DNA"/>
</dbReference>
<proteinExistence type="predicted"/>
<reference evidence="1" key="1">
    <citation type="submission" date="2009-10" db="EMBL/GenBank/DDBJ databases">
        <title>Diversity of trophic interactions inside an arsenic-rich microbial ecosystem.</title>
        <authorList>
            <person name="Bertin P.N."/>
            <person name="Heinrich-Salmeron A."/>
            <person name="Pelletier E."/>
            <person name="Goulhen-Chollet F."/>
            <person name="Arsene-Ploetze F."/>
            <person name="Gallien S."/>
            <person name="Calteau A."/>
            <person name="Vallenet D."/>
            <person name="Casiot C."/>
            <person name="Chane-Woon-Ming B."/>
            <person name="Giloteaux L."/>
            <person name="Barakat M."/>
            <person name="Bonnefoy V."/>
            <person name="Bruneel O."/>
            <person name="Chandler M."/>
            <person name="Cleiss J."/>
            <person name="Duran R."/>
            <person name="Elbaz-Poulichet F."/>
            <person name="Fonknechten N."/>
            <person name="Lauga B."/>
            <person name="Mornico D."/>
            <person name="Ortet P."/>
            <person name="Schaeffer C."/>
            <person name="Siguier P."/>
            <person name="Alexander Thil Smith A."/>
            <person name="Van Dorsselaer A."/>
            <person name="Weissenbach J."/>
            <person name="Medigue C."/>
            <person name="Le Paslier D."/>
        </authorList>
    </citation>
    <scope>NUCLEOTIDE SEQUENCE</scope>
</reference>
<organism evidence="1">
    <name type="scientific">mine drainage metagenome</name>
    <dbReference type="NCBI Taxonomy" id="410659"/>
    <lineage>
        <taxon>unclassified sequences</taxon>
        <taxon>metagenomes</taxon>
        <taxon>ecological metagenomes</taxon>
    </lineage>
</organism>
<dbReference type="PROSITE" id="PS51257">
    <property type="entry name" value="PROKAR_LIPOPROTEIN"/>
    <property type="match status" value="1"/>
</dbReference>
<dbReference type="AlphaFoldDB" id="E6PEX2"/>
<evidence type="ECO:0000313" key="1">
    <source>
        <dbReference type="EMBL" id="CBH75008.1"/>
    </source>
</evidence>
<sequence>MKRLSALLLLLVLVGCRDVRVRTYAEGLTHAAGHGNRIAVIRSRAQLSHYGIVAPDVRFRAEFCVALLMGPHRRSGFRQIVESIDAGLRHVRVVAFEQPPSDGGEPTRPYRTYTLWVIPNAAYRRGIQVVVVTPEDRQVAETVLP</sequence>
<protein>
    <recommendedName>
        <fullName evidence="2">Lipoprotein</fullName>
    </recommendedName>
</protein>
<accession>E6PEX2</accession>
<comment type="caution">
    <text evidence="1">The sequence shown here is derived from an EMBL/GenBank/DDBJ whole genome shotgun (WGS) entry which is preliminary data.</text>
</comment>
<evidence type="ECO:0008006" key="2">
    <source>
        <dbReference type="Google" id="ProtNLM"/>
    </source>
</evidence>
<name>E6PEX2_9ZZZZ</name>
<gene>
    <name evidence="1" type="ORF">CARN1_0183</name>
</gene>